<gene>
    <name evidence="2" type="ORF">J3R30DRAFT_3890980</name>
</gene>
<evidence type="ECO:0000313" key="3">
    <source>
        <dbReference type="Proteomes" id="UP001150266"/>
    </source>
</evidence>
<dbReference type="SUPFAM" id="SSF81383">
    <property type="entry name" value="F-box domain"/>
    <property type="match status" value="1"/>
</dbReference>
<evidence type="ECO:0000259" key="1">
    <source>
        <dbReference type="Pfam" id="PF12937"/>
    </source>
</evidence>
<reference evidence="2" key="1">
    <citation type="submission" date="2022-08" db="EMBL/GenBank/DDBJ databases">
        <title>A Global Phylogenomic Analysis of the Shiitake Genus Lentinula.</title>
        <authorList>
            <consortium name="DOE Joint Genome Institute"/>
            <person name="Sierra-Patev S."/>
            <person name="Min B."/>
            <person name="Naranjo-Ortiz M."/>
            <person name="Looney B."/>
            <person name="Konkel Z."/>
            <person name="Slot J.C."/>
            <person name="Sakamoto Y."/>
            <person name="Steenwyk J.L."/>
            <person name="Rokas A."/>
            <person name="Carro J."/>
            <person name="Camarero S."/>
            <person name="Ferreira P."/>
            <person name="Molpeceres G."/>
            <person name="Ruiz-Duenas F.J."/>
            <person name="Serrano A."/>
            <person name="Henrissat B."/>
            <person name="Drula E."/>
            <person name="Hughes K.W."/>
            <person name="Mata J.L."/>
            <person name="Ishikawa N.K."/>
            <person name="Vargas-Isla R."/>
            <person name="Ushijima S."/>
            <person name="Smith C.A."/>
            <person name="Ahrendt S."/>
            <person name="Andreopoulos W."/>
            <person name="He G."/>
            <person name="Labutti K."/>
            <person name="Lipzen A."/>
            <person name="Ng V."/>
            <person name="Riley R."/>
            <person name="Sandor L."/>
            <person name="Barry K."/>
            <person name="Martinez A.T."/>
            <person name="Xiao Y."/>
            <person name="Gibbons J.G."/>
            <person name="Terashima K."/>
            <person name="Grigoriev I.V."/>
            <person name="Hibbett D.S."/>
        </authorList>
    </citation>
    <scope>NUCLEOTIDE SEQUENCE</scope>
    <source>
        <strain evidence="2">JLM2183</strain>
    </source>
</reference>
<name>A0A9W9AAQ5_9AGAR</name>
<accession>A0A9W9AAQ5</accession>
<dbReference type="OrthoDB" id="3057283at2759"/>
<comment type="caution">
    <text evidence="2">The sequence shown here is derived from an EMBL/GenBank/DDBJ whole genome shotgun (WGS) entry which is preliminary data.</text>
</comment>
<protein>
    <recommendedName>
        <fullName evidence="1">F-box domain-containing protein</fullName>
    </recommendedName>
</protein>
<sequence length="542" mass="61092">MQPQTQYNVFQPRSDLDFANLYAKLRSEFGPDAQSKARMTTELADVEIEIESCEAELHWLQSHISFLHTHRRHLGEYKICLHSLMSPIRKLPNELTVRIFDYACNMNDLTSRRLKTMPALAITCVCSHWRNLAKSSPQLWSRIRLNLTMMHTNRLGFDLLDMYLALSQQSPLIFEILGETLETLEPRQAALCIIVGACSERWKEFTVSQPTFYKALTALNPTSFPVLEKLSISSFAFRLPGSLDRFQDAPTLHSLSILTFPLAKVFKSQFPWNQLRVLNISSFSEEIRYLLELPSNLTDLYFCEWADGGYNKQASFPILAPSVQTLSLSVASQTQTDSQNLVDVIFASMSCPALTSLSIDRADVGDGYDRPWPKEIIQDFLFRSSCNLTTLSIKSVPLSDVATICILARLPSLHHLTIDDTGVNSDRSPVTSRLVQNLHAFRYDGKSFPSSILVPKLQTLSLVSSASNGFSDAELVKTVSSRRYTGGHTYDAVIGRPFLRSVLLRFPNRAVSEEVYSPMKHLEKAGLRVVVIAQNHILTFEG</sequence>
<dbReference type="Gene3D" id="3.80.10.10">
    <property type="entry name" value="Ribonuclease Inhibitor"/>
    <property type="match status" value="1"/>
</dbReference>
<dbReference type="EMBL" id="JAOTPV010000009">
    <property type="protein sequence ID" value="KAJ4478429.1"/>
    <property type="molecule type" value="Genomic_DNA"/>
</dbReference>
<dbReference type="Proteomes" id="UP001150266">
    <property type="component" value="Unassembled WGS sequence"/>
</dbReference>
<dbReference type="SUPFAM" id="SSF52047">
    <property type="entry name" value="RNI-like"/>
    <property type="match status" value="1"/>
</dbReference>
<dbReference type="Gene3D" id="1.20.1280.50">
    <property type="match status" value="1"/>
</dbReference>
<dbReference type="PANTHER" id="PTHR38926:SF5">
    <property type="entry name" value="F-BOX AND LEUCINE-RICH REPEAT PROTEIN 6"/>
    <property type="match status" value="1"/>
</dbReference>
<feature type="domain" description="F-box" evidence="1">
    <location>
        <begin position="89"/>
        <end position="145"/>
    </location>
</feature>
<dbReference type="PANTHER" id="PTHR38926">
    <property type="entry name" value="F-BOX DOMAIN CONTAINING PROTEIN, EXPRESSED"/>
    <property type="match status" value="1"/>
</dbReference>
<dbReference type="Pfam" id="PF12937">
    <property type="entry name" value="F-box-like"/>
    <property type="match status" value="1"/>
</dbReference>
<dbReference type="InterPro" id="IPR036047">
    <property type="entry name" value="F-box-like_dom_sf"/>
</dbReference>
<keyword evidence="3" id="KW-1185">Reference proteome</keyword>
<dbReference type="InterPro" id="IPR001810">
    <property type="entry name" value="F-box_dom"/>
</dbReference>
<proteinExistence type="predicted"/>
<dbReference type="InterPro" id="IPR032675">
    <property type="entry name" value="LRR_dom_sf"/>
</dbReference>
<evidence type="ECO:0000313" key="2">
    <source>
        <dbReference type="EMBL" id="KAJ4478429.1"/>
    </source>
</evidence>
<dbReference type="AlphaFoldDB" id="A0A9W9AAQ5"/>
<organism evidence="2 3">
    <name type="scientific">Lentinula aciculospora</name>
    <dbReference type="NCBI Taxonomy" id="153920"/>
    <lineage>
        <taxon>Eukaryota</taxon>
        <taxon>Fungi</taxon>
        <taxon>Dikarya</taxon>
        <taxon>Basidiomycota</taxon>
        <taxon>Agaricomycotina</taxon>
        <taxon>Agaricomycetes</taxon>
        <taxon>Agaricomycetidae</taxon>
        <taxon>Agaricales</taxon>
        <taxon>Marasmiineae</taxon>
        <taxon>Omphalotaceae</taxon>
        <taxon>Lentinula</taxon>
    </lineage>
</organism>